<dbReference type="RefSeq" id="XP_003102663.2">
    <property type="nucleotide sequence ID" value="XM_003102615.2"/>
</dbReference>
<name>A0A6A5FWZ8_CAERE</name>
<feature type="transmembrane region" description="Helical" evidence="1">
    <location>
        <begin position="7"/>
        <end position="28"/>
    </location>
</feature>
<reference evidence="2 3" key="1">
    <citation type="submission" date="2019-12" db="EMBL/GenBank/DDBJ databases">
        <title>Chromosome-level assembly of the Caenorhabditis remanei genome.</title>
        <authorList>
            <person name="Teterina A.A."/>
            <person name="Willis J.H."/>
            <person name="Phillips P.C."/>
        </authorList>
    </citation>
    <scope>NUCLEOTIDE SEQUENCE [LARGE SCALE GENOMIC DNA]</scope>
    <source>
        <strain evidence="2 3">PX506</strain>
        <tissue evidence="2">Whole organism</tissue>
    </source>
</reference>
<protein>
    <submittedName>
        <fullName evidence="2">Uncharacterized protein</fullName>
    </submittedName>
</protein>
<keyword evidence="1" id="KW-0472">Membrane</keyword>
<feature type="transmembrane region" description="Helical" evidence="1">
    <location>
        <begin position="85"/>
        <end position="110"/>
    </location>
</feature>
<dbReference type="AlphaFoldDB" id="A0A6A5FWZ8"/>
<dbReference type="Proteomes" id="UP000483820">
    <property type="component" value="Chromosome X"/>
</dbReference>
<dbReference type="PROSITE" id="PS51257">
    <property type="entry name" value="PROKAR_LIPOPROTEIN"/>
    <property type="match status" value="1"/>
</dbReference>
<dbReference type="EMBL" id="WUAV01000006">
    <property type="protein sequence ID" value="KAF1747027.1"/>
    <property type="molecule type" value="Genomic_DNA"/>
</dbReference>
<dbReference type="CTD" id="9797949"/>
<dbReference type="GeneID" id="9797949"/>
<evidence type="ECO:0000256" key="1">
    <source>
        <dbReference type="SAM" id="Phobius"/>
    </source>
</evidence>
<proteinExistence type="predicted"/>
<evidence type="ECO:0000313" key="3">
    <source>
        <dbReference type="Proteomes" id="UP000483820"/>
    </source>
</evidence>
<sequence>MKKEQSFLFVLSVLSFLLGCGCFGVGIYSSLPGVKFDLIDVLEDCLIIHPTVQKNRTEIQETLMPLRKLALEQVSKLRSSTGSSIFLLILMLSFFIVAAVSAAVIGTCYWNDNYRVSRTSHSKSSSIVFYAGNNEFGVKTHKNINYHSAVGASISVDVTEETNNEVVRFYQQSAKFKIIKSS</sequence>
<evidence type="ECO:0000313" key="2">
    <source>
        <dbReference type="EMBL" id="KAF1747027.1"/>
    </source>
</evidence>
<dbReference type="KEGG" id="crq:GCK72_023485"/>
<keyword evidence="1" id="KW-1133">Transmembrane helix</keyword>
<organism evidence="2 3">
    <name type="scientific">Caenorhabditis remanei</name>
    <name type="common">Caenorhabditis vulgaris</name>
    <dbReference type="NCBI Taxonomy" id="31234"/>
    <lineage>
        <taxon>Eukaryota</taxon>
        <taxon>Metazoa</taxon>
        <taxon>Ecdysozoa</taxon>
        <taxon>Nematoda</taxon>
        <taxon>Chromadorea</taxon>
        <taxon>Rhabditida</taxon>
        <taxon>Rhabditina</taxon>
        <taxon>Rhabditomorpha</taxon>
        <taxon>Rhabditoidea</taxon>
        <taxon>Rhabditidae</taxon>
        <taxon>Peloderinae</taxon>
        <taxon>Caenorhabditis</taxon>
    </lineage>
</organism>
<accession>A0A6A5FWZ8</accession>
<gene>
    <name evidence="2" type="ORF">GCK72_023485</name>
</gene>
<comment type="caution">
    <text evidence="2">The sequence shown here is derived from an EMBL/GenBank/DDBJ whole genome shotgun (WGS) entry which is preliminary data.</text>
</comment>
<keyword evidence="1" id="KW-0812">Transmembrane</keyword>